<protein>
    <submittedName>
        <fullName evidence="3">Substrate-binding domain-containing protein</fullName>
    </submittedName>
</protein>
<dbReference type="EMBL" id="JBEOKT010000008">
    <property type="protein sequence ID" value="MER2998067.1"/>
    <property type="molecule type" value="Genomic_DNA"/>
</dbReference>
<proteinExistence type="predicted"/>
<feature type="domain" description="PBP" evidence="2">
    <location>
        <begin position="27"/>
        <end position="289"/>
    </location>
</feature>
<evidence type="ECO:0000313" key="3">
    <source>
        <dbReference type="EMBL" id="MER2998067.1"/>
    </source>
</evidence>
<dbReference type="PANTHER" id="PTHR30570:SF1">
    <property type="entry name" value="PHOSPHATE-BINDING PROTEIN PSTS"/>
    <property type="match status" value="1"/>
</dbReference>
<dbReference type="PANTHER" id="PTHR30570">
    <property type="entry name" value="PERIPLASMIC PHOSPHATE BINDING COMPONENT OF PHOSPHATE ABC TRANSPORTER"/>
    <property type="match status" value="1"/>
</dbReference>
<evidence type="ECO:0000259" key="2">
    <source>
        <dbReference type="Pfam" id="PF12849"/>
    </source>
</evidence>
<evidence type="ECO:0000313" key="4">
    <source>
        <dbReference type="Proteomes" id="UP001476807"/>
    </source>
</evidence>
<dbReference type="RefSeq" id="WP_350412523.1">
    <property type="nucleotide sequence ID" value="NZ_JBEOKT010000008.1"/>
</dbReference>
<gene>
    <name evidence="3" type="ORF">ABS362_10965</name>
</gene>
<comment type="caution">
    <text evidence="3">The sequence shown here is derived from an EMBL/GenBank/DDBJ whole genome shotgun (WGS) entry which is preliminary data.</text>
</comment>
<dbReference type="Pfam" id="PF12849">
    <property type="entry name" value="PBP_like_2"/>
    <property type="match status" value="1"/>
</dbReference>
<organism evidence="3 4">
    <name type="scientific">Pontibacter populi</name>
    <dbReference type="NCBI Taxonomy" id="890055"/>
    <lineage>
        <taxon>Bacteria</taxon>
        <taxon>Pseudomonadati</taxon>
        <taxon>Bacteroidota</taxon>
        <taxon>Cytophagia</taxon>
        <taxon>Cytophagales</taxon>
        <taxon>Hymenobacteraceae</taxon>
        <taxon>Pontibacter</taxon>
    </lineage>
</organism>
<sequence length="313" mass="34403">MKNKLWAAIVAAGTLFYTGCGSNSGDAPTDTPTSGKVSISVDESFKPIIESQVSTFEGIYKRADVNAVYKPEGDVVKDMLNDSIRVIVLSRELTPEENAIIEQKKRIPRVTKIAIDAVAIIVNRNNPDSLLTLDELKTIFDGRTKSWKQLNENSKLKDITIVFDNNNSGTARYVKDSLTTNHKLPSNTFAAESHEALIDYVEKNENALGVIGVNWISDFDDSTVVGFQNRIKVVGISADPLPRTTESYYQPYQAYIAQGTYPLRRYIYIISTEGRAGLGTGFASYVAGDQGQRIILKSGLVPATMPVRVVGIQ</sequence>
<name>A0ABV1RVI3_9BACT</name>
<evidence type="ECO:0000256" key="1">
    <source>
        <dbReference type="ARBA" id="ARBA00022729"/>
    </source>
</evidence>
<dbReference type="Gene3D" id="3.40.190.10">
    <property type="entry name" value="Periplasmic binding protein-like II"/>
    <property type="match status" value="2"/>
</dbReference>
<keyword evidence="1" id="KW-0732">Signal</keyword>
<keyword evidence="4" id="KW-1185">Reference proteome</keyword>
<dbReference type="InterPro" id="IPR050811">
    <property type="entry name" value="Phosphate_ABC_transporter"/>
</dbReference>
<accession>A0ABV1RVI3</accession>
<reference evidence="3 4" key="1">
    <citation type="submission" date="2024-06" db="EMBL/GenBank/DDBJ databases">
        <title>Pontibacter populi HYL7-15.</title>
        <authorList>
            <person name="Kim M.K."/>
        </authorList>
    </citation>
    <scope>NUCLEOTIDE SEQUENCE [LARGE SCALE GENOMIC DNA]</scope>
    <source>
        <strain evidence="3 4">HYL7-15</strain>
    </source>
</reference>
<dbReference type="InterPro" id="IPR024370">
    <property type="entry name" value="PBP_domain"/>
</dbReference>
<dbReference type="Proteomes" id="UP001476807">
    <property type="component" value="Unassembled WGS sequence"/>
</dbReference>
<dbReference type="SUPFAM" id="SSF53850">
    <property type="entry name" value="Periplasmic binding protein-like II"/>
    <property type="match status" value="1"/>
</dbReference>